<keyword evidence="2" id="KW-0732">Signal</keyword>
<dbReference type="PANTHER" id="PTHR37841:SF1">
    <property type="entry name" value="DUF3298 DOMAIN-CONTAINING PROTEIN"/>
    <property type="match status" value="1"/>
</dbReference>
<protein>
    <recommendedName>
        <fullName evidence="5">KWG Leptospira</fullName>
    </recommendedName>
</protein>
<name>A0A1B8Q8G9_MORLA</name>
<evidence type="ECO:0000313" key="3">
    <source>
        <dbReference type="EMBL" id="OBX67404.1"/>
    </source>
</evidence>
<dbReference type="EMBL" id="LZMS01000001">
    <property type="protein sequence ID" value="OBX67404.1"/>
    <property type="molecule type" value="Genomic_DNA"/>
</dbReference>
<dbReference type="AlphaFoldDB" id="A0A1B8Q8G9"/>
<dbReference type="RefSeq" id="WP_065255845.1">
    <property type="nucleotide sequence ID" value="NZ_JARDJM010000066.1"/>
</dbReference>
<sequence>MKKYLVTALLLGSLTPLAHACTLPKSHYKNVSCTARSGVFLAVKDNGSPVALLDKKGNKTADLFAYDAVLGSEFRNGLLPALKNGKVGYINDKGKTVIAFNYDRIDGNQWARGVRGERIIIKQNRGFGVLDTRGKVIVRPERAISHISDYSQGLATVTAGGSTYAIDKNGNRTRQAPNPSPTPEPTLAQGSLPNPSTHLTLTPRQQDGKWGFVDDKGVPMIIYAFDDVRAYSENLAGVRMGDNWGFIDKSGQLVIDFRFHKDGFILDSTKNPELPEPLMFKNGKAWIGNLNNGDKLCINSQGVNVAC</sequence>
<reference evidence="3 4" key="1">
    <citation type="submission" date="2016-06" db="EMBL/GenBank/DDBJ databases">
        <title>Draft genome of Moraxella lacunata CCUG 57757A.</title>
        <authorList>
            <person name="Salva-Serra F."/>
            <person name="Engstrom-Jakobsson H."/>
            <person name="Thorell K."/>
            <person name="Gonzales-Siles L."/>
            <person name="Karlsson R."/>
            <person name="Boulund F."/>
            <person name="Engstrand L."/>
            <person name="Kristiansson E."/>
            <person name="Moore E."/>
        </authorList>
    </citation>
    <scope>NUCLEOTIDE SEQUENCE [LARGE SCALE GENOMIC DNA]</scope>
    <source>
        <strain evidence="3 4">CCUG 57757A</strain>
    </source>
</reference>
<dbReference type="InterPro" id="IPR032774">
    <property type="entry name" value="WG_beta_rep"/>
</dbReference>
<dbReference type="Proteomes" id="UP000092607">
    <property type="component" value="Unassembled WGS sequence"/>
</dbReference>
<feature type="compositionally biased region" description="Polar residues" evidence="1">
    <location>
        <begin position="188"/>
        <end position="205"/>
    </location>
</feature>
<feature type="chain" id="PRO_5008612223" description="KWG Leptospira" evidence="2">
    <location>
        <begin position="21"/>
        <end position="307"/>
    </location>
</feature>
<dbReference type="Pfam" id="PF14903">
    <property type="entry name" value="WG_beta_rep"/>
    <property type="match status" value="2"/>
</dbReference>
<feature type="region of interest" description="Disordered" evidence="1">
    <location>
        <begin position="165"/>
        <end position="206"/>
    </location>
</feature>
<organism evidence="3 4">
    <name type="scientific">Moraxella lacunata</name>
    <dbReference type="NCBI Taxonomy" id="477"/>
    <lineage>
        <taxon>Bacteria</taxon>
        <taxon>Pseudomonadati</taxon>
        <taxon>Pseudomonadota</taxon>
        <taxon>Gammaproteobacteria</taxon>
        <taxon>Moraxellales</taxon>
        <taxon>Moraxellaceae</taxon>
        <taxon>Moraxella</taxon>
    </lineage>
</organism>
<proteinExistence type="predicted"/>
<evidence type="ECO:0008006" key="5">
    <source>
        <dbReference type="Google" id="ProtNLM"/>
    </source>
</evidence>
<evidence type="ECO:0000313" key="4">
    <source>
        <dbReference type="Proteomes" id="UP000092607"/>
    </source>
</evidence>
<dbReference type="PANTHER" id="PTHR37841">
    <property type="entry name" value="GLR2918 PROTEIN"/>
    <property type="match status" value="1"/>
</dbReference>
<dbReference type="OrthoDB" id="2485468at2"/>
<dbReference type="SUPFAM" id="SSF69360">
    <property type="entry name" value="Cell wall binding repeat"/>
    <property type="match status" value="1"/>
</dbReference>
<accession>A0A1B8Q8G9</accession>
<evidence type="ECO:0000256" key="1">
    <source>
        <dbReference type="SAM" id="MobiDB-lite"/>
    </source>
</evidence>
<evidence type="ECO:0000256" key="2">
    <source>
        <dbReference type="SAM" id="SignalP"/>
    </source>
</evidence>
<gene>
    <name evidence="3" type="ORF">A9309_00320</name>
</gene>
<comment type="caution">
    <text evidence="3">The sequence shown here is derived from an EMBL/GenBank/DDBJ whole genome shotgun (WGS) entry which is preliminary data.</text>
</comment>
<feature type="signal peptide" evidence="2">
    <location>
        <begin position="1"/>
        <end position="20"/>
    </location>
</feature>